<proteinExistence type="predicted"/>
<accession>A0A3M0GCN1</accession>
<dbReference type="Proteomes" id="UP000270649">
    <property type="component" value="Unassembled WGS sequence"/>
</dbReference>
<dbReference type="EMBL" id="REGC01000007">
    <property type="protein sequence ID" value="RMB60432.1"/>
    <property type="molecule type" value="Genomic_DNA"/>
</dbReference>
<reference evidence="1 2" key="1">
    <citation type="submission" date="2018-10" db="EMBL/GenBank/DDBJ databases">
        <title>Corynebacterium macginleyi genome sequencing and assembly of the type strain and two clinical samples.</title>
        <authorList>
            <person name="Bernier A.-M."/>
            <person name="Bernard K."/>
        </authorList>
    </citation>
    <scope>NUCLEOTIDE SEQUENCE [LARGE SCALE GENOMIC DNA]</scope>
    <source>
        <strain evidence="1 2">NML 120205</strain>
    </source>
</reference>
<name>A0A3M0GCN1_9CORY</name>
<organism evidence="1 2">
    <name type="scientific">Corynebacterium macginleyi</name>
    <dbReference type="NCBI Taxonomy" id="38290"/>
    <lineage>
        <taxon>Bacteria</taxon>
        <taxon>Bacillati</taxon>
        <taxon>Actinomycetota</taxon>
        <taxon>Actinomycetes</taxon>
        <taxon>Mycobacteriales</taxon>
        <taxon>Corynebacteriaceae</taxon>
        <taxon>Corynebacterium</taxon>
    </lineage>
</organism>
<dbReference type="RefSeq" id="WP_121927878.1">
    <property type="nucleotide sequence ID" value="NZ_JAACCH010000051.1"/>
</dbReference>
<protein>
    <submittedName>
        <fullName evidence="1">Uncharacterized protein</fullName>
    </submittedName>
</protein>
<evidence type="ECO:0000313" key="2">
    <source>
        <dbReference type="Proteomes" id="UP000270649"/>
    </source>
</evidence>
<evidence type="ECO:0000313" key="1">
    <source>
        <dbReference type="EMBL" id="RMB60432.1"/>
    </source>
</evidence>
<comment type="caution">
    <text evidence="1">The sequence shown here is derived from an EMBL/GenBank/DDBJ whole genome shotgun (WGS) entry which is preliminary data.</text>
</comment>
<sequence length="257" mass="27731">MDMRAEVWSPLQNSAIWLAAWLWGHETTDDLLDTLTELGGRPECVDEAPFIDVLALLRAETNELTSQPGAGGEPLLRLILSGPGEAPALPAGSESARAAAHSSAGAIVVRTHDLESSLVLIAYPHRTHTAWQVIREVQPLPSPAWLSPGEADALLTRATDESADLITATGYQSTALSNPRLTVGTLSDFYDTPGLPQATPPRAAKLLARADRVAAIIETVTDRINDHSLDPQLLRLWRHIRQARMTGVAYSAAEFAR</sequence>
<dbReference type="AlphaFoldDB" id="A0A3M0GCN1"/>
<gene>
    <name evidence="1" type="ORF">D9543_06595</name>
</gene>